<dbReference type="InterPro" id="IPR002123">
    <property type="entry name" value="Plipid/glycerol_acylTrfase"/>
</dbReference>
<keyword evidence="5" id="KW-1185">Reference proteome</keyword>
<dbReference type="PANTHER" id="PTHR10434:SF11">
    <property type="entry name" value="1-ACYL-SN-GLYCEROL-3-PHOSPHATE ACYLTRANSFERASE"/>
    <property type="match status" value="1"/>
</dbReference>
<dbReference type="AlphaFoldDB" id="Q9KCD7"/>
<dbReference type="CDD" id="cd07989">
    <property type="entry name" value="LPLAT_AGPAT-like"/>
    <property type="match status" value="1"/>
</dbReference>
<accession>Q9KCD7</accession>
<dbReference type="PANTHER" id="PTHR10434">
    <property type="entry name" value="1-ACYL-SN-GLYCEROL-3-PHOSPHATE ACYLTRANSFERASE"/>
    <property type="match status" value="1"/>
</dbReference>
<name>Q9KCD7_HALH5</name>
<evidence type="ECO:0000256" key="1">
    <source>
        <dbReference type="ARBA" id="ARBA00022679"/>
    </source>
</evidence>
<keyword evidence="2" id="KW-0012">Acyltransferase</keyword>
<evidence type="ECO:0000256" key="2">
    <source>
        <dbReference type="ARBA" id="ARBA00023315"/>
    </source>
</evidence>
<evidence type="ECO:0000313" key="5">
    <source>
        <dbReference type="Proteomes" id="UP000001258"/>
    </source>
</evidence>
<dbReference type="GO" id="GO:0003841">
    <property type="term" value="F:1-acylglycerol-3-phosphate O-acyltransferase activity"/>
    <property type="evidence" value="ECO:0007669"/>
    <property type="project" value="TreeGrafter"/>
</dbReference>
<dbReference type="STRING" id="272558.gene:10727533"/>
<dbReference type="Proteomes" id="UP000001258">
    <property type="component" value="Chromosome"/>
</dbReference>
<keyword evidence="1" id="KW-0808">Transferase</keyword>
<dbReference type="SUPFAM" id="SSF69593">
    <property type="entry name" value="Glycerol-3-phosphate (1)-acyltransferase"/>
    <property type="match status" value="1"/>
</dbReference>
<dbReference type="EMBL" id="BA000004">
    <property type="protein sequence ID" value="BAB05354.1"/>
    <property type="molecule type" value="Genomic_DNA"/>
</dbReference>
<sequence>MSIYSVGRWICRSYFRLFFKVEVIGASRIPDEGGLLLCCNHFSNYDPPFVGSFFPRKVRFMAKEELFRFKPLQSLMMAVGAFPVRRGAGDKQALKVGLKLLKEGETLGIFPEGTRSKDGQIGKGLSGVGFFALRSDATVVPCAIVGKYRFFRKVRFVIGEPVPMEELKERKASAEEATEVIMKAIRKLHEQNQMS</sequence>
<organism evidence="4 5">
    <name type="scientific">Halalkalibacterium halodurans (strain ATCC BAA-125 / DSM 18197 / FERM 7344 / JCM 9153 / C-125)</name>
    <name type="common">Bacillus halodurans</name>
    <dbReference type="NCBI Taxonomy" id="272558"/>
    <lineage>
        <taxon>Bacteria</taxon>
        <taxon>Bacillati</taxon>
        <taxon>Bacillota</taxon>
        <taxon>Bacilli</taxon>
        <taxon>Bacillales</taxon>
        <taxon>Bacillaceae</taxon>
        <taxon>Halalkalibacterium (ex Joshi et al. 2022)</taxon>
    </lineage>
</organism>
<gene>
    <name evidence="4" type="ordered locus">BH1635</name>
</gene>
<dbReference type="PIR" id="C83854">
    <property type="entry name" value="C83854"/>
</dbReference>
<dbReference type="RefSeq" id="WP_010897798.1">
    <property type="nucleotide sequence ID" value="NC_002570.2"/>
</dbReference>
<dbReference type="KEGG" id="bha:BH1635"/>
<proteinExistence type="predicted"/>
<reference evidence="4 5" key="1">
    <citation type="journal article" date="2000" name="Nucleic Acids Res.">
        <title>Complete genome sequence of the alkaliphilic bacterium Bacillus halodurans and genomic sequence comparison with Bacillus subtilis.</title>
        <authorList>
            <person name="Takami H."/>
            <person name="Nakasone K."/>
            <person name="Takaki Y."/>
            <person name="Maeno G."/>
            <person name="Sasaki R."/>
            <person name="Masui N."/>
            <person name="Fuji F."/>
            <person name="Hirama C."/>
            <person name="Nakamura Y."/>
            <person name="Ogasawara N."/>
            <person name="Kuhara S."/>
            <person name="Horikoshi K."/>
        </authorList>
    </citation>
    <scope>NUCLEOTIDE SEQUENCE [LARGE SCALE GENOMIC DNA]</scope>
    <source>
        <strain evidence="5">ATCC BAA-125 / DSM 18197 / FERM 7344 / JCM 9153 / C-125</strain>
    </source>
</reference>
<dbReference type="Pfam" id="PF01553">
    <property type="entry name" value="Acyltransferase"/>
    <property type="match status" value="1"/>
</dbReference>
<dbReference type="OrthoDB" id="9803035at2"/>
<dbReference type="eggNOG" id="COG0204">
    <property type="taxonomic scope" value="Bacteria"/>
</dbReference>
<feature type="domain" description="Phospholipid/glycerol acyltransferase" evidence="3">
    <location>
        <begin position="35"/>
        <end position="147"/>
    </location>
</feature>
<dbReference type="HOGENOM" id="CLU_027938_4_5_9"/>
<evidence type="ECO:0000313" key="4">
    <source>
        <dbReference type="EMBL" id="BAB05354.1"/>
    </source>
</evidence>
<protein>
    <submittedName>
        <fullName evidence="4">BH1635 protein</fullName>
    </submittedName>
</protein>
<dbReference type="GO" id="GO:0006654">
    <property type="term" value="P:phosphatidic acid biosynthetic process"/>
    <property type="evidence" value="ECO:0007669"/>
    <property type="project" value="TreeGrafter"/>
</dbReference>
<dbReference type="SMART" id="SM00563">
    <property type="entry name" value="PlsC"/>
    <property type="match status" value="1"/>
</dbReference>
<evidence type="ECO:0000259" key="3">
    <source>
        <dbReference type="SMART" id="SM00563"/>
    </source>
</evidence>